<dbReference type="InterPro" id="IPR013546">
    <property type="entry name" value="PII_UdlTrfase/GS_AdlTrfase"/>
</dbReference>
<accession>A0A2P7QGU8</accession>
<gene>
    <name evidence="9" type="ORF">C7I55_23930</name>
</gene>
<comment type="caution">
    <text evidence="9">The sequence shown here is derived from an EMBL/GenBank/DDBJ whole genome shotgun (WGS) entry which is preliminary data.</text>
</comment>
<dbReference type="GO" id="GO:0005829">
    <property type="term" value="C:cytosol"/>
    <property type="evidence" value="ECO:0007669"/>
    <property type="project" value="TreeGrafter"/>
</dbReference>
<dbReference type="InterPro" id="IPR023057">
    <property type="entry name" value="GlnE"/>
</dbReference>
<dbReference type="PANTHER" id="PTHR30621">
    <property type="entry name" value="GLUTAMINE SYNTHETASE ADENYLYLTRANSFERASE"/>
    <property type="match status" value="1"/>
</dbReference>
<dbReference type="SUPFAM" id="SSF81593">
    <property type="entry name" value="Nucleotidyltransferase substrate binding subunit/domain"/>
    <property type="match status" value="2"/>
</dbReference>
<dbReference type="NCBIfam" id="NF008292">
    <property type="entry name" value="PRK11072.1"/>
    <property type="match status" value="1"/>
</dbReference>
<evidence type="ECO:0000256" key="4">
    <source>
        <dbReference type="ARBA" id="ARBA00022840"/>
    </source>
</evidence>
<keyword evidence="5" id="KW-0460">Magnesium</keyword>
<sequence length="907" mass="99185">MDCGLNNTEAKVAIDGALARARACSPFLRLQLDRFPAIAEALEAGELEQALNRARAAGAEAPNLAAALRRERSALAAALAIGDLAGLIPFEALVTELSDLADRTLHRAVEAAILERTPDAEPRGFTIIGLGKHGSRELNYSSDIDPLFLFDPTTLPLKPREEAGQGAVRIGQRVLELIQKRDGEGYVFRVDLRLRPSSEVTPIALPVDAAISYYESSALPWERAAFIRARHAAGDAALGRYFLEAIHPFVWRRSLDFGAIGELQSITRRIRDHYSQGQKFGPGYDLKRGRGGIREVEFFAQIHQLIHGGRDPALRARATLDALAALAADGRISGEEALNMADAYRLFRTIEHRLQMVDDRQTHSLPTDPAALDTVARLHGLEDGGLLLDALRPHVDRVAAAYTAMAGDQEEHLPLIPEALETRLAEIGFAAPGEARMRVERWRSGKARSLRTAPAREAFEAMLPLLLEAFARAPDPMRAMNRFEDVLERLPSGVNFYRLLQARPGLTAHLAEILSHAPTLADQLARRPELLDGLIDASAFDLPPPLADQIGEFVQFERKGEDYQMILDRVRRLVNERRFALGVQLVTGRSQPLDITEGYARVAEAALNVLADATIAEFEKRHGKVPGSELLILALGRFGGEALTHASDLDLVYLFSGTHEAESDGEKPLRATDYFNRLAPRVTAALSVPTAAGPLYEVDTRLRPSGQDGLLAVSVESFERYQREQAWTWEHLALLRARPIYGSAAARAELKAVIDRTLRLPRDAAQVTAEAVRMRRDIALHKRSGGPFDIKLGAGGLVDLEFAIHTLQLRTGIGLDPHLEVAIAALRDAGSVPVETEDCLRLLISMLVMFRLVSPNSAEPAGASRPLVARACGLADWDALLAAHEQARQSVSELWRSVSAAAAPAED</sequence>
<dbReference type="GO" id="GO:0000820">
    <property type="term" value="P:regulation of glutamine family amino acid metabolic process"/>
    <property type="evidence" value="ECO:0007669"/>
    <property type="project" value="TreeGrafter"/>
</dbReference>
<dbReference type="PANTHER" id="PTHR30621:SF0">
    <property type="entry name" value="BIFUNCTIONAL GLUTAMINE SYNTHETASE ADENYLYLTRANSFERASE_ADENYLYL-REMOVING ENZYME"/>
    <property type="match status" value="1"/>
</dbReference>
<evidence type="ECO:0000313" key="10">
    <source>
        <dbReference type="Proteomes" id="UP000241167"/>
    </source>
</evidence>
<organism evidence="9 10">
    <name type="scientific">Allosphingosinicella deserti</name>
    <dbReference type="NCBI Taxonomy" id="2116704"/>
    <lineage>
        <taxon>Bacteria</taxon>
        <taxon>Pseudomonadati</taxon>
        <taxon>Pseudomonadota</taxon>
        <taxon>Alphaproteobacteria</taxon>
        <taxon>Sphingomonadales</taxon>
        <taxon>Sphingomonadaceae</taxon>
        <taxon>Allosphingosinicella</taxon>
    </lineage>
</organism>
<dbReference type="Pfam" id="PF03710">
    <property type="entry name" value="GlnE"/>
    <property type="match status" value="2"/>
</dbReference>
<evidence type="ECO:0000256" key="2">
    <source>
        <dbReference type="ARBA" id="ARBA00022695"/>
    </source>
</evidence>
<dbReference type="GO" id="GO:0008882">
    <property type="term" value="F:[glutamate-ammonia-ligase] adenylyltransferase activity"/>
    <property type="evidence" value="ECO:0007669"/>
    <property type="project" value="InterPro"/>
</dbReference>
<evidence type="ECO:0000259" key="7">
    <source>
        <dbReference type="Pfam" id="PF03710"/>
    </source>
</evidence>
<evidence type="ECO:0000256" key="6">
    <source>
        <dbReference type="ARBA" id="ARBA00023268"/>
    </source>
</evidence>
<keyword evidence="3" id="KW-0547">Nucleotide-binding</keyword>
<dbReference type="SUPFAM" id="SSF81301">
    <property type="entry name" value="Nucleotidyltransferase"/>
    <property type="match status" value="2"/>
</dbReference>
<dbReference type="GO" id="GO:0005524">
    <property type="term" value="F:ATP binding"/>
    <property type="evidence" value="ECO:0007669"/>
    <property type="project" value="UniProtKB-KW"/>
</dbReference>
<keyword evidence="9" id="KW-0436">Ligase</keyword>
<keyword evidence="2 9" id="KW-0548">Nucleotidyltransferase</keyword>
<dbReference type="OrthoDB" id="9759366at2"/>
<dbReference type="Proteomes" id="UP000241167">
    <property type="component" value="Unassembled WGS sequence"/>
</dbReference>
<evidence type="ECO:0000313" key="9">
    <source>
        <dbReference type="EMBL" id="PSJ37163.1"/>
    </source>
</evidence>
<evidence type="ECO:0000256" key="5">
    <source>
        <dbReference type="ARBA" id="ARBA00022842"/>
    </source>
</evidence>
<keyword evidence="4" id="KW-0067">ATP-binding</keyword>
<dbReference type="InterPro" id="IPR005190">
    <property type="entry name" value="GlnE_rpt_dom"/>
</dbReference>
<evidence type="ECO:0000256" key="1">
    <source>
        <dbReference type="ARBA" id="ARBA00022679"/>
    </source>
</evidence>
<reference evidence="9 10" key="1">
    <citation type="submission" date="2018-03" db="EMBL/GenBank/DDBJ databases">
        <title>The draft genome of Sphingosinicella sp. GL-C-18.</title>
        <authorList>
            <person name="Liu L."/>
            <person name="Li L."/>
            <person name="Liang L."/>
            <person name="Zhang X."/>
            <person name="Wang T."/>
        </authorList>
    </citation>
    <scope>NUCLEOTIDE SEQUENCE [LARGE SCALE GENOMIC DNA]</scope>
    <source>
        <strain evidence="9 10">GL-C-18</strain>
    </source>
</reference>
<keyword evidence="6" id="KW-0511">Multifunctional enzyme</keyword>
<dbReference type="Gene3D" id="3.30.460.10">
    <property type="entry name" value="Beta Polymerase, domain 2"/>
    <property type="match status" value="2"/>
</dbReference>
<feature type="domain" description="PII-uridylyltransferase/Glutamine-synthetase adenylyltransferase" evidence="8">
    <location>
        <begin position="267"/>
        <end position="399"/>
    </location>
</feature>
<proteinExistence type="predicted"/>
<dbReference type="Gene3D" id="1.20.120.1510">
    <property type="match status" value="1"/>
</dbReference>
<evidence type="ECO:0000256" key="3">
    <source>
        <dbReference type="ARBA" id="ARBA00022741"/>
    </source>
</evidence>
<dbReference type="CDD" id="cd05401">
    <property type="entry name" value="NT_GlnE_GlnD_like"/>
    <property type="match status" value="2"/>
</dbReference>
<feature type="domain" description="Glutamate-ammonia ligase adenylyltransferase repeated" evidence="7">
    <location>
        <begin position="508"/>
        <end position="750"/>
    </location>
</feature>
<dbReference type="Gene3D" id="1.20.120.330">
    <property type="entry name" value="Nucleotidyltransferases domain 2"/>
    <property type="match status" value="2"/>
</dbReference>
<name>A0A2P7QGU8_9SPHN</name>
<protein>
    <submittedName>
        <fullName evidence="9">Bifunctional [glutamate--ammonia ligase]-adenylyl-L-tyrosine phosphorylase/[glutamate--ammonia-ligase] adenylyltransferase</fullName>
    </submittedName>
</protein>
<keyword evidence="1 9" id="KW-0808">Transferase</keyword>
<dbReference type="InterPro" id="IPR043519">
    <property type="entry name" value="NT_sf"/>
</dbReference>
<dbReference type="AlphaFoldDB" id="A0A2P7QGU8"/>
<dbReference type="EMBL" id="PXYI01000010">
    <property type="protein sequence ID" value="PSJ37163.1"/>
    <property type="molecule type" value="Genomic_DNA"/>
</dbReference>
<dbReference type="Pfam" id="PF08335">
    <property type="entry name" value="GlnD_UR_UTase"/>
    <property type="match status" value="1"/>
</dbReference>
<dbReference type="GO" id="GO:0016874">
    <property type="term" value="F:ligase activity"/>
    <property type="evidence" value="ECO:0007669"/>
    <property type="project" value="UniProtKB-KW"/>
</dbReference>
<feature type="domain" description="Glutamate-ammonia ligase adenylyltransferase repeated" evidence="7">
    <location>
        <begin position="18"/>
        <end position="244"/>
    </location>
</feature>
<keyword evidence="10" id="KW-1185">Reference proteome</keyword>
<evidence type="ECO:0000259" key="8">
    <source>
        <dbReference type="Pfam" id="PF08335"/>
    </source>
</evidence>